<comment type="similarity">
    <text evidence="2 7">Belongs to the major facilitator superfamily. Sugar transporter (TC 2.A.1.1) family.</text>
</comment>
<evidence type="ECO:0000313" key="11">
    <source>
        <dbReference type="EMBL" id="ABR16538.1"/>
    </source>
</evidence>
<dbReference type="InterPro" id="IPR003663">
    <property type="entry name" value="Sugar/inositol_transpt"/>
</dbReference>
<dbReference type="NCBIfam" id="TIGR00879">
    <property type="entry name" value="SP"/>
    <property type="match status" value="1"/>
</dbReference>
<evidence type="ECO:0000256" key="4">
    <source>
        <dbReference type="ARBA" id="ARBA00022692"/>
    </source>
</evidence>
<evidence type="ECO:0000256" key="2">
    <source>
        <dbReference type="ARBA" id="ARBA00010992"/>
    </source>
</evidence>
<keyword evidence="3" id="KW-0762">Sugar transport</keyword>
<accession>B8LLK8</accession>
<keyword evidence="5 9" id="KW-1133">Transmembrane helix</keyword>
<keyword evidence="4 9" id="KW-0812">Transmembrane</keyword>
<dbReference type="PROSITE" id="PS00217">
    <property type="entry name" value="SUGAR_TRANSPORT_2"/>
    <property type="match status" value="1"/>
</dbReference>
<organism evidence="11">
    <name type="scientific">Picea sitchensis</name>
    <name type="common">Sitka spruce</name>
    <name type="synonym">Pinus sitchensis</name>
    <dbReference type="NCBI Taxonomy" id="3332"/>
    <lineage>
        <taxon>Eukaryota</taxon>
        <taxon>Viridiplantae</taxon>
        <taxon>Streptophyta</taxon>
        <taxon>Embryophyta</taxon>
        <taxon>Tracheophyta</taxon>
        <taxon>Spermatophyta</taxon>
        <taxon>Pinopsida</taxon>
        <taxon>Pinidae</taxon>
        <taxon>Conifers I</taxon>
        <taxon>Pinales</taxon>
        <taxon>Pinaceae</taxon>
        <taxon>Picea</taxon>
    </lineage>
</organism>
<evidence type="ECO:0000256" key="5">
    <source>
        <dbReference type="ARBA" id="ARBA00022989"/>
    </source>
</evidence>
<comment type="subcellular location">
    <subcellularLocation>
        <location evidence="1">Membrane</location>
        <topology evidence="1">Multi-pass membrane protein</topology>
    </subcellularLocation>
</comment>
<feature type="transmembrane region" description="Helical" evidence="9">
    <location>
        <begin position="130"/>
        <end position="149"/>
    </location>
</feature>
<dbReference type="PROSITE" id="PS50850">
    <property type="entry name" value="MFS"/>
    <property type="match status" value="1"/>
</dbReference>
<sequence>MKDKENLEDGIDDARRPFLPKSMSARASSSSGGRMMFRGSSNAIALSSSGGRTMFRGSDATAVICTLIVAMGPLQFGFTNGYSSPTQDGITSSLSLTVSQFSLFGSISNVGAMVGAIVSGQIADYIGRKGALIVAAIPNIAGWLIIAFAKNAAFLYAGRLLTGFGVGVISFTVPVYIAEIAPKHLRGSLGTVNQLSVTVGIMLAYLFGLFVSWRLLAILGVVPCALLIIGLFVIPESPRWLAKIGKETDFESSLRALRGPDADVSVEESEIKIAVETNYRQRGVKASDLLQQRYALPLTIGIGLLLLQQLSGINGIMFYSTYIFKSAGVSSSKVATLGLGAIQVVMTAFAAWLMDKAGRRLLLLISSGGTAICLFLVGLAFFLKNHVSGGSHETGYSVLALTGVLVYIIAFSLGMGAVPWIIMSEILPVNVKGVGGSIATLTNWLTSFVVTMTINLLLEWSSSGTFWIYALVAAFTFVFVALWVPETKGRTLEEIQFSFQRS</sequence>
<dbReference type="PANTHER" id="PTHR48021:SF1">
    <property type="entry name" value="GH07001P-RELATED"/>
    <property type="match status" value="1"/>
</dbReference>
<protein>
    <recommendedName>
        <fullName evidence="10">Major facilitator superfamily (MFS) profile domain-containing protein</fullName>
    </recommendedName>
</protein>
<dbReference type="EMBL" id="EF676651">
    <property type="protein sequence ID" value="ABR16538.1"/>
    <property type="molecule type" value="mRNA"/>
</dbReference>
<evidence type="ECO:0000256" key="6">
    <source>
        <dbReference type="ARBA" id="ARBA00023136"/>
    </source>
</evidence>
<dbReference type="FunFam" id="1.20.1250.20:FF:000043">
    <property type="entry name" value="sugar transporter ERD6-like 6"/>
    <property type="match status" value="1"/>
</dbReference>
<dbReference type="InterPro" id="IPR050549">
    <property type="entry name" value="MFS_Trehalose_Transporter"/>
</dbReference>
<feature type="transmembrane region" description="Helical" evidence="9">
    <location>
        <begin position="155"/>
        <end position="177"/>
    </location>
</feature>
<dbReference type="InterPro" id="IPR020846">
    <property type="entry name" value="MFS_dom"/>
</dbReference>
<feature type="transmembrane region" description="Helical" evidence="9">
    <location>
        <begin position="434"/>
        <end position="454"/>
    </location>
</feature>
<dbReference type="PANTHER" id="PTHR48021">
    <property type="match status" value="1"/>
</dbReference>
<feature type="transmembrane region" description="Helical" evidence="9">
    <location>
        <begin position="189"/>
        <end position="207"/>
    </location>
</feature>
<feature type="transmembrane region" description="Helical" evidence="9">
    <location>
        <begin position="213"/>
        <end position="234"/>
    </location>
</feature>
<dbReference type="Pfam" id="PF00083">
    <property type="entry name" value="Sugar_tr"/>
    <property type="match status" value="1"/>
</dbReference>
<dbReference type="CDD" id="cd17358">
    <property type="entry name" value="MFS_GLUT6_8_Class3_like"/>
    <property type="match status" value="1"/>
</dbReference>
<evidence type="ECO:0000259" key="10">
    <source>
        <dbReference type="PROSITE" id="PS50850"/>
    </source>
</evidence>
<dbReference type="InterPro" id="IPR036259">
    <property type="entry name" value="MFS_trans_sf"/>
</dbReference>
<feature type="transmembrane region" description="Helical" evidence="9">
    <location>
        <begin position="294"/>
        <end position="322"/>
    </location>
</feature>
<name>B8LLK8_PICSI</name>
<dbReference type="Gene3D" id="1.20.1250.20">
    <property type="entry name" value="MFS general substrate transporter like domains"/>
    <property type="match status" value="1"/>
</dbReference>
<feature type="compositionally biased region" description="Basic and acidic residues" evidence="8">
    <location>
        <begin position="1"/>
        <end position="16"/>
    </location>
</feature>
<evidence type="ECO:0000256" key="8">
    <source>
        <dbReference type="SAM" id="MobiDB-lite"/>
    </source>
</evidence>
<evidence type="ECO:0000256" key="7">
    <source>
        <dbReference type="RuleBase" id="RU003346"/>
    </source>
</evidence>
<proteinExistence type="evidence at transcript level"/>
<dbReference type="InterPro" id="IPR005829">
    <property type="entry name" value="Sugar_transporter_CS"/>
</dbReference>
<feature type="transmembrane region" description="Helical" evidence="9">
    <location>
        <begin position="395"/>
        <end position="422"/>
    </location>
</feature>
<dbReference type="PROSITE" id="PS00216">
    <property type="entry name" value="SUGAR_TRANSPORT_1"/>
    <property type="match status" value="2"/>
</dbReference>
<keyword evidence="6 9" id="KW-0472">Membrane</keyword>
<feature type="transmembrane region" description="Helical" evidence="9">
    <location>
        <begin position="334"/>
        <end position="354"/>
    </location>
</feature>
<evidence type="ECO:0000256" key="3">
    <source>
        <dbReference type="ARBA" id="ARBA00022597"/>
    </source>
</evidence>
<dbReference type="InterPro" id="IPR044775">
    <property type="entry name" value="MFS_ERD6/Tret1-like"/>
</dbReference>
<feature type="transmembrane region" description="Helical" evidence="9">
    <location>
        <begin position="466"/>
        <end position="484"/>
    </location>
</feature>
<feature type="domain" description="Major facilitator superfamily (MFS) profile" evidence="10">
    <location>
        <begin position="65"/>
        <end position="488"/>
    </location>
</feature>
<feature type="transmembrane region" description="Helical" evidence="9">
    <location>
        <begin position="361"/>
        <end position="383"/>
    </location>
</feature>
<dbReference type="PRINTS" id="PR00171">
    <property type="entry name" value="SUGRTRNSPORT"/>
</dbReference>
<dbReference type="GO" id="GO:0016020">
    <property type="term" value="C:membrane"/>
    <property type="evidence" value="ECO:0007669"/>
    <property type="project" value="UniProtKB-SubCell"/>
</dbReference>
<dbReference type="GO" id="GO:0051119">
    <property type="term" value="F:sugar transmembrane transporter activity"/>
    <property type="evidence" value="ECO:0007669"/>
    <property type="project" value="InterPro"/>
</dbReference>
<evidence type="ECO:0000256" key="9">
    <source>
        <dbReference type="SAM" id="Phobius"/>
    </source>
</evidence>
<feature type="transmembrane region" description="Helical" evidence="9">
    <location>
        <begin position="98"/>
        <end position="118"/>
    </location>
</feature>
<keyword evidence="7" id="KW-0813">Transport</keyword>
<evidence type="ECO:0000256" key="1">
    <source>
        <dbReference type="ARBA" id="ARBA00004141"/>
    </source>
</evidence>
<dbReference type="SUPFAM" id="SSF103473">
    <property type="entry name" value="MFS general substrate transporter"/>
    <property type="match status" value="1"/>
</dbReference>
<feature type="transmembrane region" description="Helical" evidence="9">
    <location>
        <begin position="60"/>
        <end position="78"/>
    </location>
</feature>
<feature type="region of interest" description="Disordered" evidence="8">
    <location>
        <begin position="1"/>
        <end position="34"/>
    </location>
</feature>
<feature type="compositionally biased region" description="Low complexity" evidence="8">
    <location>
        <begin position="22"/>
        <end position="34"/>
    </location>
</feature>
<reference evidence="11" key="1">
    <citation type="submission" date="2007-06" db="EMBL/GenBank/DDBJ databases">
        <title>Full length cDNA sequences from Sitka Spruce (Picea sitchensis).</title>
        <authorList>
            <person name="Ralph S.G."/>
            <person name="Chun H.E."/>
            <person name="Liao N."/>
            <person name="Ali J."/>
            <person name="Reid K."/>
            <person name="Kolosova N."/>
            <person name="Cooper N."/>
            <person name="Cullis C."/>
            <person name="Jancsik S."/>
            <person name="Moore R."/>
            <person name="Mayo M."/>
            <person name="Wagner S."/>
            <person name="Holt R.A."/>
            <person name="Jones S.J.M."/>
            <person name="Marra M.A."/>
            <person name="Ritland C.E."/>
            <person name="Ritland K."/>
            <person name="Bohlmann J."/>
        </authorList>
    </citation>
    <scope>NUCLEOTIDE SEQUENCE</scope>
    <source>
        <tissue evidence="11">Green portion of the leader tissue</tissue>
    </source>
</reference>
<dbReference type="InterPro" id="IPR005828">
    <property type="entry name" value="MFS_sugar_transport-like"/>
</dbReference>
<dbReference type="AlphaFoldDB" id="B8LLK8"/>